<dbReference type="Proteomes" id="UP000265520">
    <property type="component" value="Unassembled WGS sequence"/>
</dbReference>
<proteinExistence type="predicted"/>
<keyword evidence="1" id="KW-0732">Signal</keyword>
<comment type="caution">
    <text evidence="2">The sequence shown here is derived from an EMBL/GenBank/DDBJ whole genome shotgun (WGS) entry which is preliminary data.</text>
</comment>
<name>A0A392UPV4_9FABA</name>
<accession>A0A392UPV4</accession>
<sequence>MWLTCLRYLFLAAFYSPPPEKPPDILFITWWVESFVFPLSSYPFLGDRDDTFLLELSSLLERPS</sequence>
<dbReference type="EMBL" id="LXQA010867592">
    <property type="protein sequence ID" value="MCI74777.1"/>
    <property type="molecule type" value="Genomic_DNA"/>
</dbReference>
<feature type="non-terminal residue" evidence="2">
    <location>
        <position position="64"/>
    </location>
</feature>
<organism evidence="2 3">
    <name type="scientific">Trifolium medium</name>
    <dbReference type="NCBI Taxonomy" id="97028"/>
    <lineage>
        <taxon>Eukaryota</taxon>
        <taxon>Viridiplantae</taxon>
        <taxon>Streptophyta</taxon>
        <taxon>Embryophyta</taxon>
        <taxon>Tracheophyta</taxon>
        <taxon>Spermatophyta</taxon>
        <taxon>Magnoliopsida</taxon>
        <taxon>eudicotyledons</taxon>
        <taxon>Gunneridae</taxon>
        <taxon>Pentapetalae</taxon>
        <taxon>rosids</taxon>
        <taxon>fabids</taxon>
        <taxon>Fabales</taxon>
        <taxon>Fabaceae</taxon>
        <taxon>Papilionoideae</taxon>
        <taxon>50 kb inversion clade</taxon>
        <taxon>NPAAA clade</taxon>
        <taxon>Hologalegina</taxon>
        <taxon>IRL clade</taxon>
        <taxon>Trifolieae</taxon>
        <taxon>Trifolium</taxon>
    </lineage>
</organism>
<evidence type="ECO:0000256" key="1">
    <source>
        <dbReference type="SAM" id="SignalP"/>
    </source>
</evidence>
<feature type="signal peptide" evidence="1">
    <location>
        <begin position="1"/>
        <end position="15"/>
    </location>
</feature>
<evidence type="ECO:0000313" key="3">
    <source>
        <dbReference type="Proteomes" id="UP000265520"/>
    </source>
</evidence>
<dbReference type="AlphaFoldDB" id="A0A392UPV4"/>
<evidence type="ECO:0000313" key="2">
    <source>
        <dbReference type="EMBL" id="MCI74777.1"/>
    </source>
</evidence>
<protein>
    <recommendedName>
        <fullName evidence="4">Aminotransferase-like plant mobile domain-containing protein</fullName>
    </recommendedName>
</protein>
<feature type="chain" id="PRO_5017186257" description="Aminotransferase-like plant mobile domain-containing protein" evidence="1">
    <location>
        <begin position="16"/>
        <end position="64"/>
    </location>
</feature>
<evidence type="ECO:0008006" key="4">
    <source>
        <dbReference type="Google" id="ProtNLM"/>
    </source>
</evidence>
<keyword evidence="3" id="KW-1185">Reference proteome</keyword>
<reference evidence="2 3" key="1">
    <citation type="journal article" date="2018" name="Front. Plant Sci.">
        <title>Red Clover (Trifolium pratense) and Zigzag Clover (T. medium) - A Picture of Genomic Similarities and Differences.</title>
        <authorList>
            <person name="Dluhosova J."/>
            <person name="Istvanek J."/>
            <person name="Nedelnik J."/>
            <person name="Repkova J."/>
        </authorList>
    </citation>
    <scope>NUCLEOTIDE SEQUENCE [LARGE SCALE GENOMIC DNA]</scope>
    <source>
        <strain evidence="3">cv. 10/8</strain>
        <tissue evidence="2">Leaf</tissue>
    </source>
</reference>